<dbReference type="PANTHER" id="PTHR44591:SF3">
    <property type="entry name" value="RESPONSE REGULATORY DOMAIN-CONTAINING PROTEIN"/>
    <property type="match status" value="1"/>
</dbReference>
<dbReference type="SMART" id="SM00448">
    <property type="entry name" value="REC"/>
    <property type="match status" value="1"/>
</dbReference>
<dbReference type="PROSITE" id="PS50110">
    <property type="entry name" value="RESPONSE_REGULATORY"/>
    <property type="match status" value="1"/>
</dbReference>
<keyword evidence="1 2" id="KW-0597">Phosphoprotein</keyword>
<evidence type="ECO:0000259" key="3">
    <source>
        <dbReference type="PROSITE" id="PS50110"/>
    </source>
</evidence>
<organism evidence="4 5">
    <name type="scientific">Caballeronia arvi</name>
    <dbReference type="NCBI Taxonomy" id="1777135"/>
    <lineage>
        <taxon>Bacteria</taxon>
        <taxon>Pseudomonadati</taxon>
        <taxon>Pseudomonadota</taxon>
        <taxon>Betaproteobacteria</taxon>
        <taxon>Burkholderiales</taxon>
        <taxon>Burkholderiaceae</taxon>
        <taxon>Caballeronia</taxon>
    </lineage>
</organism>
<accession>A0A158L4S0</accession>
<feature type="modified residue" description="4-aspartylphosphate" evidence="2">
    <location>
        <position position="77"/>
    </location>
</feature>
<dbReference type="Pfam" id="PF00072">
    <property type="entry name" value="Response_reg"/>
    <property type="match status" value="1"/>
</dbReference>
<evidence type="ECO:0000256" key="2">
    <source>
        <dbReference type="PROSITE-ProRule" id="PRU00169"/>
    </source>
</evidence>
<protein>
    <submittedName>
        <fullName evidence="4">Response regulator receiver protein</fullName>
    </submittedName>
</protein>
<evidence type="ECO:0000313" key="5">
    <source>
        <dbReference type="Proteomes" id="UP000055019"/>
    </source>
</evidence>
<dbReference type="EMBL" id="FCOM02000131">
    <property type="protein sequence ID" value="SAL88434.1"/>
    <property type="molecule type" value="Genomic_DNA"/>
</dbReference>
<keyword evidence="5" id="KW-1185">Reference proteome</keyword>
<dbReference type="GO" id="GO:0000160">
    <property type="term" value="P:phosphorelay signal transduction system"/>
    <property type="evidence" value="ECO:0007669"/>
    <property type="project" value="InterPro"/>
</dbReference>
<comment type="caution">
    <text evidence="4">The sequence shown here is derived from an EMBL/GenBank/DDBJ whole genome shotgun (WGS) entry which is preliminary data.</text>
</comment>
<dbReference type="Gene3D" id="3.40.50.2300">
    <property type="match status" value="1"/>
</dbReference>
<sequence length="146" mass="15896">MTYSKTVMVAMPGLWTDRLFDRVLPPVIVLIIDDDMAGAQALAAVLFIEGFRTTIVESGPAAFRMPLATTPHVVILDMEMPACDGFAVASAMRESSRFANTPIIAHTSLAEAEVEERGRQAQIDAFCRKGLSIRPLLDLIEHVAPV</sequence>
<reference evidence="4" key="1">
    <citation type="submission" date="2016-01" db="EMBL/GenBank/DDBJ databases">
        <authorList>
            <person name="Peeters C."/>
        </authorList>
    </citation>
    <scope>NUCLEOTIDE SEQUENCE [LARGE SCALE GENOMIC DNA]</scope>
    <source>
        <strain evidence="4">LMG 29317</strain>
    </source>
</reference>
<dbReference type="InterPro" id="IPR050595">
    <property type="entry name" value="Bact_response_regulator"/>
</dbReference>
<evidence type="ECO:0000256" key="1">
    <source>
        <dbReference type="ARBA" id="ARBA00022553"/>
    </source>
</evidence>
<dbReference type="PANTHER" id="PTHR44591">
    <property type="entry name" value="STRESS RESPONSE REGULATOR PROTEIN 1"/>
    <property type="match status" value="1"/>
</dbReference>
<gene>
    <name evidence="4" type="ORF">AWB74_08561</name>
</gene>
<feature type="domain" description="Response regulatory" evidence="3">
    <location>
        <begin position="28"/>
        <end position="144"/>
    </location>
</feature>
<dbReference type="AlphaFoldDB" id="A0A158L4S0"/>
<evidence type="ECO:0000313" key="4">
    <source>
        <dbReference type="EMBL" id="SAL88434.1"/>
    </source>
</evidence>
<proteinExistence type="predicted"/>
<dbReference type="InterPro" id="IPR001789">
    <property type="entry name" value="Sig_transdc_resp-reg_receiver"/>
</dbReference>
<dbReference type="Proteomes" id="UP000055019">
    <property type="component" value="Unassembled WGS sequence"/>
</dbReference>
<name>A0A158L4S0_9BURK</name>
<dbReference type="InterPro" id="IPR011006">
    <property type="entry name" value="CheY-like_superfamily"/>
</dbReference>
<dbReference type="SUPFAM" id="SSF52172">
    <property type="entry name" value="CheY-like"/>
    <property type="match status" value="1"/>
</dbReference>